<evidence type="ECO:0000259" key="7">
    <source>
        <dbReference type="Pfam" id="PF06305"/>
    </source>
</evidence>
<dbReference type="PANTHER" id="PTHR41335:SF1">
    <property type="entry name" value="MEMBRANE PROTEIN"/>
    <property type="match status" value="1"/>
</dbReference>
<reference evidence="8 9" key="1">
    <citation type="journal article" date="2016" name="Nat. Commun.">
        <title>Thousands of microbial genomes shed light on interconnected biogeochemical processes in an aquifer system.</title>
        <authorList>
            <person name="Anantharaman K."/>
            <person name="Brown C.T."/>
            <person name="Hug L.A."/>
            <person name="Sharon I."/>
            <person name="Castelle C.J."/>
            <person name="Probst A.J."/>
            <person name="Thomas B.C."/>
            <person name="Singh A."/>
            <person name="Wilkins M.J."/>
            <person name="Karaoz U."/>
            <person name="Brodie E.L."/>
            <person name="Williams K.H."/>
            <person name="Hubbard S.S."/>
            <person name="Banfield J.F."/>
        </authorList>
    </citation>
    <scope>NUCLEOTIDE SEQUENCE [LARGE SCALE GENOMIC DNA]</scope>
</reference>
<evidence type="ECO:0000256" key="6">
    <source>
        <dbReference type="SAM" id="Phobius"/>
    </source>
</evidence>
<keyword evidence="3 6" id="KW-1133">Transmembrane helix</keyword>
<name>A0A1F6CKB6_9BACT</name>
<dbReference type="GO" id="GO:0005886">
    <property type="term" value="C:plasma membrane"/>
    <property type="evidence" value="ECO:0007669"/>
    <property type="project" value="InterPro"/>
</dbReference>
<dbReference type="InterPro" id="IPR010445">
    <property type="entry name" value="LapA_dom"/>
</dbReference>
<dbReference type="STRING" id="1798482.A2763_03325"/>
<evidence type="ECO:0000313" key="8">
    <source>
        <dbReference type="EMBL" id="OGG49686.1"/>
    </source>
</evidence>
<dbReference type="AlphaFoldDB" id="A0A1F6CKB6"/>
<feature type="coiled-coil region" evidence="5">
    <location>
        <begin position="69"/>
        <end position="96"/>
    </location>
</feature>
<keyword evidence="4 6" id="KW-0472">Membrane</keyword>
<evidence type="ECO:0000256" key="1">
    <source>
        <dbReference type="ARBA" id="ARBA00022475"/>
    </source>
</evidence>
<keyword evidence="5" id="KW-0175">Coiled coil</keyword>
<evidence type="ECO:0000256" key="4">
    <source>
        <dbReference type="ARBA" id="ARBA00023136"/>
    </source>
</evidence>
<accession>A0A1F6CKB6</accession>
<sequence length="112" mass="12285">MIFSLILGVVLGALSMIFVLQNIGTVTVAFFDWQLTSSLALVLLFTIILGIVMTLLVLLPSLIRGDFYLSSIKKQKKQLEDELASTRRALADTTAHAPHTTVIEKTETVHTA</sequence>
<gene>
    <name evidence="8" type="ORF">A2763_03325</name>
</gene>
<evidence type="ECO:0000256" key="5">
    <source>
        <dbReference type="SAM" id="Coils"/>
    </source>
</evidence>
<feature type="transmembrane region" description="Helical" evidence="6">
    <location>
        <begin position="38"/>
        <end position="63"/>
    </location>
</feature>
<dbReference type="PANTHER" id="PTHR41335">
    <property type="entry name" value="MEMBRANE PROTEIN-RELATED"/>
    <property type="match status" value="1"/>
</dbReference>
<organism evidence="8 9">
    <name type="scientific">Candidatus Kaiserbacteria bacterium RIFCSPHIGHO2_01_FULL_54_36</name>
    <dbReference type="NCBI Taxonomy" id="1798482"/>
    <lineage>
        <taxon>Bacteria</taxon>
        <taxon>Candidatus Kaiseribacteriota</taxon>
    </lineage>
</organism>
<proteinExistence type="predicted"/>
<evidence type="ECO:0000256" key="2">
    <source>
        <dbReference type="ARBA" id="ARBA00022692"/>
    </source>
</evidence>
<dbReference type="EMBL" id="MFKV01000028">
    <property type="protein sequence ID" value="OGG49686.1"/>
    <property type="molecule type" value="Genomic_DNA"/>
</dbReference>
<evidence type="ECO:0000313" key="9">
    <source>
        <dbReference type="Proteomes" id="UP000178370"/>
    </source>
</evidence>
<feature type="domain" description="Lipopolysaccharide assembly protein A" evidence="7">
    <location>
        <begin position="21"/>
        <end position="84"/>
    </location>
</feature>
<keyword evidence="1" id="KW-1003">Cell membrane</keyword>
<evidence type="ECO:0000256" key="3">
    <source>
        <dbReference type="ARBA" id="ARBA00022989"/>
    </source>
</evidence>
<protein>
    <recommendedName>
        <fullName evidence="7">Lipopolysaccharide assembly protein A domain-containing protein</fullName>
    </recommendedName>
</protein>
<dbReference type="Pfam" id="PF06305">
    <property type="entry name" value="LapA_dom"/>
    <property type="match status" value="1"/>
</dbReference>
<dbReference type="Proteomes" id="UP000178370">
    <property type="component" value="Unassembled WGS sequence"/>
</dbReference>
<comment type="caution">
    <text evidence="8">The sequence shown here is derived from an EMBL/GenBank/DDBJ whole genome shotgun (WGS) entry which is preliminary data.</text>
</comment>
<keyword evidence="2 6" id="KW-0812">Transmembrane</keyword>